<sequence>MGIRTQKVSAYLGFAWVALFFLGFWGIARFVPPPSPQLGPQEIKEFFAGNTSGIRIGMLINMLAGALMLPWCAAWAVQMKRIEGRTSPLTYTMIMCGACLVLELIFPCAFWQVAAFRPEGDPEIIQRLNDLAWLPFLGILSTAVIQGFVMGAAILKDARPVPAFPRWAGYFNFWIVMMFFPAAFIYFFKTGPFAWNGLLAWWLIVFVFAAWILVDTVLLLGAVRHQETHPDAAAKTLDDLAAEIELLRREQSPTATKSVGAEHIYQQND</sequence>
<comment type="caution">
    <text evidence="2">The sequence shown here is derived from an EMBL/GenBank/DDBJ whole genome shotgun (WGS) entry which is preliminary data.</text>
</comment>
<keyword evidence="1" id="KW-0472">Membrane</keyword>
<protein>
    <recommendedName>
        <fullName evidence="4">DUF4386 domain-containing protein</fullName>
    </recommendedName>
</protein>
<feature type="transmembrane region" description="Helical" evidence="1">
    <location>
        <begin position="200"/>
        <end position="223"/>
    </location>
</feature>
<dbReference type="OrthoDB" id="4689187at2"/>
<evidence type="ECO:0008006" key="4">
    <source>
        <dbReference type="Google" id="ProtNLM"/>
    </source>
</evidence>
<reference evidence="2 3" key="1">
    <citation type="submission" date="2016-01" db="EMBL/GenBank/DDBJ databases">
        <title>The new phylogeny of the genus Mycobacterium.</title>
        <authorList>
            <person name="Tarcisio F."/>
            <person name="Conor M."/>
            <person name="Antonella G."/>
            <person name="Elisabetta G."/>
            <person name="Giulia F.S."/>
            <person name="Sara T."/>
            <person name="Anna F."/>
            <person name="Clotilde B."/>
            <person name="Roberto B."/>
            <person name="Veronica D.S."/>
            <person name="Fabio R."/>
            <person name="Monica P."/>
            <person name="Olivier J."/>
            <person name="Enrico T."/>
            <person name="Nicola S."/>
        </authorList>
    </citation>
    <scope>NUCLEOTIDE SEQUENCE [LARGE SCALE GENOMIC DNA]</scope>
    <source>
        <strain evidence="2 3">DSM 44852</strain>
    </source>
</reference>
<dbReference type="Proteomes" id="UP000193010">
    <property type="component" value="Unassembled WGS sequence"/>
</dbReference>
<gene>
    <name evidence="2" type="ORF">AWC05_04755</name>
</gene>
<keyword evidence="3" id="KW-1185">Reference proteome</keyword>
<dbReference type="RefSeq" id="WP_085225871.1">
    <property type="nucleotide sequence ID" value="NZ_AP022576.1"/>
</dbReference>
<feature type="transmembrane region" description="Helical" evidence="1">
    <location>
        <begin position="167"/>
        <end position="188"/>
    </location>
</feature>
<feature type="transmembrane region" description="Helical" evidence="1">
    <location>
        <begin position="133"/>
        <end position="155"/>
    </location>
</feature>
<feature type="transmembrane region" description="Helical" evidence="1">
    <location>
        <begin position="12"/>
        <end position="32"/>
    </location>
</feature>
<proteinExistence type="predicted"/>
<evidence type="ECO:0000313" key="3">
    <source>
        <dbReference type="Proteomes" id="UP000193010"/>
    </source>
</evidence>
<dbReference type="STRING" id="292462.AWC05_04755"/>
<keyword evidence="1" id="KW-1133">Transmembrane helix</keyword>
<organism evidence="2 3">
    <name type="scientific">Mycobacterium florentinum</name>
    <dbReference type="NCBI Taxonomy" id="292462"/>
    <lineage>
        <taxon>Bacteria</taxon>
        <taxon>Bacillati</taxon>
        <taxon>Actinomycetota</taxon>
        <taxon>Actinomycetes</taxon>
        <taxon>Mycobacteriales</taxon>
        <taxon>Mycobacteriaceae</taxon>
        <taxon>Mycobacterium</taxon>
        <taxon>Mycobacterium simiae complex</taxon>
    </lineage>
</organism>
<accession>A0A1X1TU08</accession>
<dbReference type="EMBL" id="LQOV01000034">
    <property type="protein sequence ID" value="ORV47899.1"/>
    <property type="molecule type" value="Genomic_DNA"/>
</dbReference>
<name>A0A1X1TU08_MYCFL</name>
<evidence type="ECO:0000313" key="2">
    <source>
        <dbReference type="EMBL" id="ORV47899.1"/>
    </source>
</evidence>
<evidence type="ECO:0000256" key="1">
    <source>
        <dbReference type="SAM" id="Phobius"/>
    </source>
</evidence>
<keyword evidence="1" id="KW-0812">Transmembrane</keyword>
<dbReference type="AlphaFoldDB" id="A0A1X1TU08"/>
<feature type="transmembrane region" description="Helical" evidence="1">
    <location>
        <begin position="89"/>
        <end position="113"/>
    </location>
</feature>
<feature type="transmembrane region" description="Helical" evidence="1">
    <location>
        <begin position="52"/>
        <end position="77"/>
    </location>
</feature>